<sequence length="51" mass="5681">MQLGRGACFLPLILNQKRVETYTPSAVCPWFEIALTAVTVKNETLPIFIAD</sequence>
<protein>
    <submittedName>
        <fullName evidence="1">Uncharacterized protein</fullName>
    </submittedName>
</protein>
<dbReference type="AlphaFoldDB" id="A0A0L8V3F7"/>
<organism evidence="1 2">
    <name type="scientific">Sunxiuqinia dokdonensis</name>
    <dbReference type="NCBI Taxonomy" id="1409788"/>
    <lineage>
        <taxon>Bacteria</taxon>
        <taxon>Pseudomonadati</taxon>
        <taxon>Bacteroidota</taxon>
        <taxon>Bacteroidia</taxon>
        <taxon>Marinilabiliales</taxon>
        <taxon>Prolixibacteraceae</taxon>
        <taxon>Sunxiuqinia</taxon>
    </lineage>
</organism>
<dbReference type="EMBL" id="LGIA01000206">
    <property type="protein sequence ID" value="KOH42944.1"/>
    <property type="molecule type" value="Genomic_DNA"/>
</dbReference>
<dbReference type="Proteomes" id="UP000036958">
    <property type="component" value="Unassembled WGS sequence"/>
</dbReference>
<evidence type="ECO:0000313" key="2">
    <source>
        <dbReference type="Proteomes" id="UP000036958"/>
    </source>
</evidence>
<gene>
    <name evidence="1" type="ORF">NC99_42510</name>
</gene>
<accession>A0A0L8V3F7</accession>
<reference evidence="2" key="1">
    <citation type="submission" date="2015-07" db="EMBL/GenBank/DDBJ databases">
        <title>Genome sequencing of Sunxiuqinia dokdonensis strain SK.</title>
        <authorList>
            <person name="Ahn S."/>
            <person name="Kim B.-C."/>
        </authorList>
    </citation>
    <scope>NUCLEOTIDE SEQUENCE [LARGE SCALE GENOMIC DNA]</scope>
    <source>
        <strain evidence="2">SK</strain>
    </source>
</reference>
<evidence type="ECO:0000313" key="1">
    <source>
        <dbReference type="EMBL" id="KOH42944.1"/>
    </source>
</evidence>
<proteinExistence type="predicted"/>
<comment type="caution">
    <text evidence="1">The sequence shown here is derived from an EMBL/GenBank/DDBJ whole genome shotgun (WGS) entry which is preliminary data.</text>
</comment>
<name>A0A0L8V3F7_9BACT</name>
<keyword evidence="2" id="KW-1185">Reference proteome</keyword>
<dbReference type="STRING" id="1409788.NC99_42510"/>